<keyword evidence="10 26" id="KW-0808">Transferase</keyword>
<feature type="transmembrane region" description="Helical" evidence="24">
    <location>
        <begin position="196"/>
        <end position="215"/>
    </location>
</feature>
<evidence type="ECO:0000256" key="24">
    <source>
        <dbReference type="SAM" id="Phobius"/>
    </source>
</evidence>
<evidence type="ECO:0000256" key="7">
    <source>
        <dbReference type="ARBA" id="ARBA00019373"/>
    </source>
</evidence>
<gene>
    <name evidence="26" type="ORF">HZZ05_12960</name>
</gene>
<evidence type="ECO:0000256" key="23">
    <source>
        <dbReference type="ARBA" id="ARBA00033406"/>
    </source>
</evidence>
<dbReference type="PANTHER" id="PTHR46382">
    <property type="entry name" value="PHOSPHATIDATE CYTIDYLYLTRANSFERASE"/>
    <property type="match status" value="1"/>
</dbReference>
<feature type="transmembrane region" description="Helical" evidence="24">
    <location>
        <begin position="221"/>
        <end position="241"/>
    </location>
</feature>
<comment type="catalytic activity">
    <reaction evidence="1">
        <text>a 1,2-diacyl-sn-glycero-3-phosphate + CTP + H(+) = a CDP-1,2-diacyl-sn-glycerol + diphosphate</text>
        <dbReference type="Rhea" id="RHEA:16229"/>
        <dbReference type="ChEBI" id="CHEBI:15378"/>
        <dbReference type="ChEBI" id="CHEBI:33019"/>
        <dbReference type="ChEBI" id="CHEBI:37563"/>
        <dbReference type="ChEBI" id="CHEBI:58332"/>
        <dbReference type="ChEBI" id="CHEBI:58608"/>
        <dbReference type="EC" id="2.7.7.41"/>
    </reaction>
</comment>
<evidence type="ECO:0000256" key="20">
    <source>
        <dbReference type="ARBA" id="ARBA00032253"/>
    </source>
</evidence>
<evidence type="ECO:0000256" key="15">
    <source>
        <dbReference type="ARBA" id="ARBA00023136"/>
    </source>
</evidence>
<keyword evidence="25" id="KW-0732">Signal</keyword>
<comment type="pathway">
    <text evidence="3">Phospholipid metabolism; CDP-diacylglycerol biosynthesis; CDP-diacylglycerol from sn-glycerol 3-phosphate: step 3/3.</text>
</comment>
<evidence type="ECO:0000256" key="14">
    <source>
        <dbReference type="ARBA" id="ARBA00023098"/>
    </source>
</evidence>
<evidence type="ECO:0000256" key="11">
    <source>
        <dbReference type="ARBA" id="ARBA00022692"/>
    </source>
</evidence>
<feature type="transmembrane region" description="Helical" evidence="24">
    <location>
        <begin position="71"/>
        <end position="92"/>
    </location>
</feature>
<evidence type="ECO:0000256" key="18">
    <source>
        <dbReference type="ARBA" id="ARBA00029893"/>
    </source>
</evidence>
<keyword evidence="15 24" id="KW-0472">Membrane</keyword>
<evidence type="ECO:0000256" key="22">
    <source>
        <dbReference type="ARBA" id="ARBA00032743"/>
    </source>
</evidence>
<evidence type="ECO:0000256" key="25">
    <source>
        <dbReference type="SAM" id="SignalP"/>
    </source>
</evidence>
<keyword evidence="11 24" id="KW-0812">Transmembrane</keyword>
<keyword evidence="14" id="KW-0443">Lipid metabolism</keyword>
<reference evidence="26 27" key="1">
    <citation type="submission" date="2020-07" db="EMBL/GenBank/DDBJ databases">
        <title>MOT database genomes.</title>
        <authorList>
            <person name="Joseph S."/>
            <person name="Aduse-Opoku J."/>
            <person name="Hashim A."/>
            <person name="Wade W."/>
            <person name="Curtis M."/>
        </authorList>
    </citation>
    <scope>NUCLEOTIDE SEQUENCE [LARGE SCALE GENOMIC DNA]</scope>
    <source>
        <strain evidence="26 27">WMus004</strain>
    </source>
</reference>
<evidence type="ECO:0000256" key="13">
    <source>
        <dbReference type="ARBA" id="ARBA00022989"/>
    </source>
</evidence>
<keyword evidence="12 26" id="KW-0548">Nucleotidyltransferase</keyword>
<keyword evidence="13 24" id="KW-1133">Transmembrane helix</keyword>
<proteinExistence type="inferred from homology"/>
<evidence type="ECO:0000256" key="2">
    <source>
        <dbReference type="ARBA" id="ARBA00004651"/>
    </source>
</evidence>
<keyword evidence="9" id="KW-0444">Lipid biosynthesis</keyword>
<protein>
    <recommendedName>
        <fullName evidence="7">Phosphatidate cytidylyltransferase</fullName>
        <ecNumber evidence="6">2.7.7.41</ecNumber>
    </recommendedName>
    <alternativeName>
        <fullName evidence="20">CDP-DAG synthase</fullName>
    </alternativeName>
    <alternativeName>
        <fullName evidence="22">CDP-DG synthase</fullName>
    </alternativeName>
    <alternativeName>
        <fullName evidence="18">CDP-diacylglycerol synthase</fullName>
    </alternativeName>
    <alternativeName>
        <fullName evidence="21">CDP-diglyceride pyrophosphorylase</fullName>
    </alternativeName>
    <alternativeName>
        <fullName evidence="23">CDP-diglyceride synthase</fullName>
    </alternativeName>
    <alternativeName>
        <fullName evidence="19">CTP:phosphatidate cytidylyltransferase</fullName>
    </alternativeName>
</protein>
<comment type="subcellular location">
    <subcellularLocation>
        <location evidence="2">Cell membrane</location>
        <topology evidence="2">Multi-pass membrane protein</topology>
    </subcellularLocation>
</comment>
<keyword evidence="8" id="KW-1003">Cell membrane</keyword>
<feature type="transmembrane region" description="Helical" evidence="24">
    <location>
        <begin position="104"/>
        <end position="131"/>
    </location>
</feature>
<feature type="transmembrane region" description="Helical" evidence="24">
    <location>
        <begin position="262"/>
        <end position="294"/>
    </location>
</feature>
<dbReference type="Pfam" id="PF01148">
    <property type="entry name" value="CTP_transf_1"/>
    <property type="match status" value="1"/>
</dbReference>
<comment type="caution">
    <text evidence="26">The sequence shown here is derived from an EMBL/GenBank/DDBJ whole genome shotgun (WGS) entry which is preliminary data.</text>
</comment>
<accession>A0A853EPL5</accession>
<comment type="similarity">
    <text evidence="5">Belongs to the CDS family.</text>
</comment>
<dbReference type="EMBL" id="JACBXV010000302">
    <property type="protein sequence ID" value="NYS70400.1"/>
    <property type="molecule type" value="Genomic_DNA"/>
</dbReference>
<feature type="transmembrane region" description="Helical" evidence="24">
    <location>
        <begin position="151"/>
        <end position="184"/>
    </location>
</feature>
<evidence type="ECO:0000256" key="19">
    <source>
        <dbReference type="ARBA" id="ARBA00031825"/>
    </source>
</evidence>
<dbReference type="RefSeq" id="WP_179901681.1">
    <property type="nucleotide sequence ID" value="NZ_JACBXV010000302.1"/>
</dbReference>
<keyword evidence="17" id="KW-1208">Phospholipid metabolism</keyword>
<dbReference type="Proteomes" id="UP000572528">
    <property type="component" value="Unassembled WGS sequence"/>
</dbReference>
<comment type="pathway">
    <text evidence="4">Lipid metabolism.</text>
</comment>
<evidence type="ECO:0000256" key="8">
    <source>
        <dbReference type="ARBA" id="ARBA00022475"/>
    </source>
</evidence>
<keyword evidence="16" id="KW-0594">Phospholipid biosynthesis</keyword>
<evidence type="ECO:0000256" key="12">
    <source>
        <dbReference type="ARBA" id="ARBA00022695"/>
    </source>
</evidence>
<evidence type="ECO:0000256" key="4">
    <source>
        <dbReference type="ARBA" id="ARBA00005189"/>
    </source>
</evidence>
<dbReference type="GO" id="GO:0004605">
    <property type="term" value="F:phosphatidate cytidylyltransferase activity"/>
    <property type="evidence" value="ECO:0007669"/>
    <property type="project" value="UniProtKB-EC"/>
</dbReference>
<feature type="chain" id="PRO_5039664702" description="Phosphatidate cytidylyltransferase" evidence="25">
    <location>
        <begin position="22"/>
        <end position="339"/>
    </location>
</feature>
<evidence type="ECO:0000313" key="27">
    <source>
        <dbReference type="Proteomes" id="UP000572528"/>
    </source>
</evidence>
<evidence type="ECO:0000256" key="21">
    <source>
        <dbReference type="ARBA" id="ARBA00032396"/>
    </source>
</evidence>
<evidence type="ECO:0000256" key="6">
    <source>
        <dbReference type="ARBA" id="ARBA00012487"/>
    </source>
</evidence>
<evidence type="ECO:0000256" key="9">
    <source>
        <dbReference type="ARBA" id="ARBA00022516"/>
    </source>
</evidence>
<evidence type="ECO:0000256" key="10">
    <source>
        <dbReference type="ARBA" id="ARBA00022679"/>
    </source>
</evidence>
<evidence type="ECO:0000256" key="1">
    <source>
        <dbReference type="ARBA" id="ARBA00001698"/>
    </source>
</evidence>
<evidence type="ECO:0000256" key="3">
    <source>
        <dbReference type="ARBA" id="ARBA00005119"/>
    </source>
</evidence>
<dbReference type="EC" id="2.7.7.41" evidence="6"/>
<dbReference type="AlphaFoldDB" id="A0A853EPL5"/>
<dbReference type="PANTHER" id="PTHR46382:SF1">
    <property type="entry name" value="PHOSPHATIDATE CYTIDYLYLTRANSFERASE"/>
    <property type="match status" value="1"/>
</dbReference>
<name>A0A853EPL5_9ACTO</name>
<dbReference type="GO" id="GO:0005886">
    <property type="term" value="C:plasma membrane"/>
    <property type="evidence" value="ECO:0007669"/>
    <property type="project" value="UniProtKB-SubCell"/>
</dbReference>
<evidence type="ECO:0000313" key="26">
    <source>
        <dbReference type="EMBL" id="NYS70400.1"/>
    </source>
</evidence>
<dbReference type="GO" id="GO:0016024">
    <property type="term" value="P:CDP-diacylglycerol biosynthetic process"/>
    <property type="evidence" value="ECO:0007669"/>
    <property type="project" value="TreeGrafter"/>
</dbReference>
<organism evidence="26 27">
    <name type="scientific">Actinomyces bowdenii</name>
    <dbReference type="NCBI Taxonomy" id="131109"/>
    <lineage>
        <taxon>Bacteria</taxon>
        <taxon>Bacillati</taxon>
        <taxon>Actinomycetota</taxon>
        <taxon>Actinomycetes</taxon>
        <taxon>Actinomycetales</taxon>
        <taxon>Actinomycetaceae</taxon>
        <taxon>Actinomyces</taxon>
    </lineage>
</organism>
<evidence type="ECO:0000256" key="5">
    <source>
        <dbReference type="ARBA" id="ARBA00010185"/>
    </source>
</evidence>
<evidence type="ECO:0000256" key="16">
    <source>
        <dbReference type="ARBA" id="ARBA00023209"/>
    </source>
</evidence>
<feature type="signal peptide" evidence="25">
    <location>
        <begin position="1"/>
        <end position="21"/>
    </location>
</feature>
<evidence type="ECO:0000256" key="17">
    <source>
        <dbReference type="ARBA" id="ARBA00023264"/>
    </source>
</evidence>
<sequence length="339" mass="34517">MSPLCALSGAVIAPWAAPAPAGPGLEAALASPPPSALAPSALAPLADWPPGDESAWAVSLPWTGWVLTGRAVFLAAAALTILLVAGIGVAASGRPELRRRWTTWAIIIPAVGIPIWVGRGTTALLAALLALQAVRELARLTRLPRPETLLLAALALAYPLSAWLSPGLLGLAPLMVLVCAMPAVLAGDVEHGVERATVAGFASIWIPWSLAHLVVLWHDAFLIAFAAAAADVAAWTGGTFLRRFAWARRPLSPLSPNKTVGGLAGAVVGATLILALLGSLTPGLVVAVGLGGVLGDLLESLVKRTAGVKDAGSWLPGFGGLLDRVDSLLLVLPLAAVLG</sequence>